<organism evidence="4 5">
    <name type="scientific">Phyllosticta capitalensis</name>
    <dbReference type="NCBI Taxonomy" id="121624"/>
    <lineage>
        <taxon>Eukaryota</taxon>
        <taxon>Fungi</taxon>
        <taxon>Dikarya</taxon>
        <taxon>Ascomycota</taxon>
        <taxon>Pezizomycotina</taxon>
        <taxon>Dothideomycetes</taxon>
        <taxon>Dothideomycetes incertae sedis</taxon>
        <taxon>Botryosphaeriales</taxon>
        <taxon>Phyllostictaceae</taxon>
        <taxon>Phyllosticta</taxon>
    </lineage>
</organism>
<dbReference type="InterPro" id="IPR036864">
    <property type="entry name" value="Zn2-C6_fun-type_DNA-bd_sf"/>
</dbReference>
<accession>A0ABR1YZT3</accession>
<evidence type="ECO:0000256" key="1">
    <source>
        <dbReference type="ARBA" id="ARBA00023242"/>
    </source>
</evidence>
<dbReference type="PROSITE" id="PS00463">
    <property type="entry name" value="ZN2_CY6_FUNGAL_1"/>
    <property type="match status" value="1"/>
</dbReference>
<feature type="region of interest" description="Disordered" evidence="2">
    <location>
        <begin position="160"/>
        <end position="189"/>
    </location>
</feature>
<comment type="caution">
    <text evidence="4">The sequence shown here is derived from an EMBL/GenBank/DDBJ whole genome shotgun (WGS) entry which is preliminary data.</text>
</comment>
<dbReference type="SUPFAM" id="SSF57701">
    <property type="entry name" value="Zn2/Cys6 DNA-binding domain"/>
    <property type="match status" value="1"/>
</dbReference>
<evidence type="ECO:0000313" key="4">
    <source>
        <dbReference type="EMBL" id="KAK8244207.1"/>
    </source>
</evidence>
<evidence type="ECO:0000256" key="2">
    <source>
        <dbReference type="SAM" id="MobiDB-lite"/>
    </source>
</evidence>
<keyword evidence="5" id="KW-1185">Reference proteome</keyword>
<feature type="compositionally biased region" description="Low complexity" evidence="2">
    <location>
        <begin position="180"/>
        <end position="189"/>
    </location>
</feature>
<evidence type="ECO:0000259" key="3">
    <source>
        <dbReference type="PROSITE" id="PS50048"/>
    </source>
</evidence>
<dbReference type="CDD" id="cd00067">
    <property type="entry name" value="GAL4"/>
    <property type="match status" value="1"/>
</dbReference>
<proteinExistence type="predicted"/>
<feature type="domain" description="Zn(2)-C6 fungal-type" evidence="3">
    <location>
        <begin position="18"/>
        <end position="52"/>
    </location>
</feature>
<dbReference type="Proteomes" id="UP001492380">
    <property type="component" value="Unassembled WGS sequence"/>
</dbReference>
<protein>
    <recommendedName>
        <fullName evidence="3">Zn(2)-C6 fungal-type domain-containing protein</fullName>
    </recommendedName>
</protein>
<evidence type="ECO:0000313" key="5">
    <source>
        <dbReference type="Proteomes" id="UP001492380"/>
    </source>
</evidence>
<gene>
    <name evidence="4" type="ORF">HDK90DRAFT_148851</name>
</gene>
<dbReference type="PROSITE" id="PS50048">
    <property type="entry name" value="ZN2_CY6_FUNGAL_2"/>
    <property type="match status" value="1"/>
</dbReference>
<dbReference type="Gene3D" id="4.10.240.10">
    <property type="entry name" value="Zn(2)-C6 fungal-type DNA-binding domain"/>
    <property type="match status" value="1"/>
</dbReference>
<feature type="compositionally biased region" description="Polar residues" evidence="2">
    <location>
        <begin position="160"/>
        <end position="172"/>
    </location>
</feature>
<name>A0ABR1YZT3_9PEZI</name>
<dbReference type="EMBL" id="JBBWRZ010000002">
    <property type="protein sequence ID" value="KAK8244207.1"/>
    <property type="molecule type" value="Genomic_DNA"/>
</dbReference>
<dbReference type="SMART" id="SM00066">
    <property type="entry name" value="GAL4"/>
    <property type="match status" value="1"/>
</dbReference>
<dbReference type="Pfam" id="PF00172">
    <property type="entry name" value="Zn_clus"/>
    <property type="match status" value="1"/>
</dbReference>
<reference evidence="4 5" key="1">
    <citation type="submission" date="2024-04" db="EMBL/GenBank/DDBJ databases">
        <title>Phyllosticta paracitricarpa is synonymous to the EU quarantine fungus P. citricarpa based on phylogenomic analyses.</title>
        <authorList>
            <consortium name="Lawrence Berkeley National Laboratory"/>
            <person name="Van Ingen-Buijs V.A."/>
            <person name="Van Westerhoven A.C."/>
            <person name="Haridas S."/>
            <person name="Skiadas P."/>
            <person name="Martin F."/>
            <person name="Groenewald J.Z."/>
            <person name="Crous P.W."/>
            <person name="Seidl M.F."/>
        </authorList>
    </citation>
    <scope>NUCLEOTIDE SEQUENCE [LARGE SCALE GENOMIC DNA]</scope>
    <source>
        <strain evidence="4 5">CBS 123374</strain>
    </source>
</reference>
<sequence>MEQTLAANQALQPVKRVACNRCRTQKLKCNQGKDGRDKKCIRCTKAGTECTYSPPKRVGRPRSARLNSEKRKRRSDAEHRAPAASPEIKKSPGADEEEVYPPQSFPQEQETFLGELRPNFHPSDFEFAIDGHDSWDAVMTPAADDPLLGPGPFCLDFEQNSATGGSDTSNFSPFHGDFGASDSSPTSSATSLDEIASQSLPLRIDAHKRFMQDLSELGIRLYAEIHEVESFGAAVDDKFISNVLHDSTRFLEIITSYQNVVGDNSSEEDCLSKFEFSDALPEHSIQAGTSQAGSKQSAFELDTAGIFEILTPYIRLVHLHSLMYTEFYDWLLCWPSKSALAHATFPNLSVGNQSLDFSGKFQIELFLRISLQILGEIEMRLGLPAESSVCGGYRTAGAHAKVLGSSVSPEVLKMALSILENGPGGRSMISLRERLFQINHSLKGINS</sequence>
<feature type="compositionally biased region" description="Basic and acidic residues" evidence="2">
    <location>
        <begin position="75"/>
        <end position="93"/>
    </location>
</feature>
<dbReference type="PANTHER" id="PTHR31668">
    <property type="entry name" value="GLUCOSE TRANSPORT TRANSCRIPTION REGULATOR RGT1-RELATED-RELATED"/>
    <property type="match status" value="1"/>
</dbReference>
<feature type="region of interest" description="Disordered" evidence="2">
    <location>
        <begin position="48"/>
        <end position="102"/>
    </location>
</feature>
<dbReference type="InterPro" id="IPR050797">
    <property type="entry name" value="Carb_Metab_Trans_Reg"/>
</dbReference>
<keyword evidence="1" id="KW-0539">Nucleus</keyword>
<dbReference type="InterPro" id="IPR001138">
    <property type="entry name" value="Zn2Cys6_DnaBD"/>
</dbReference>